<feature type="chain" id="PRO_5016971967" evidence="4">
    <location>
        <begin position="25"/>
        <end position="458"/>
    </location>
</feature>
<evidence type="ECO:0000256" key="3">
    <source>
        <dbReference type="ARBA" id="ARBA00022801"/>
    </source>
</evidence>
<dbReference type="OrthoDB" id="3979391at2"/>
<protein>
    <submittedName>
        <fullName evidence="5">Aminopeptidase</fullName>
    </submittedName>
</protein>
<evidence type="ECO:0000256" key="1">
    <source>
        <dbReference type="ARBA" id="ARBA00022670"/>
    </source>
</evidence>
<dbReference type="ESTHER" id="9pseu-a0a344lkc5">
    <property type="family name" value="Peptidase_S37"/>
</dbReference>
<dbReference type="SUPFAM" id="SSF53474">
    <property type="entry name" value="alpha/beta-Hydrolases"/>
    <property type="match status" value="1"/>
</dbReference>
<keyword evidence="5" id="KW-0031">Aminopeptidase</keyword>
<dbReference type="KEGG" id="aab:A4R43_14690"/>
<sequence length="458" mass="50852">MRRFGAAVAALLMAVVVAAPPARAAEDIADALRRIPGLTVVAEAPAPEGFRFFKLTFTQPADHRQPGAGTFEQRLTLLHRDVRAPMVMYTSGYNVSENPNRSEPTQLVDGNQLSMEYRYFTPSRPEPPDWDRQLTIWQAATDQHRVAVAFKGMYGARWLATGGSKGGMTATYFRRFYPSDVQGTVAYVAPNDVIDRHDVYDRFLSTVGDDPACREALRANQRESLKRRDELGALASAEAAEKGYTFDIVGSQDRAMEIAIIDSYFTFWQYQKQSDCASVPGPSASTAEIFEFYVKVESLNTYADQELARYVPYYYQAAVQLGMPASYERHLADLLRYPGSNVAATYVPDSVRLPRFDHLAMPDVDLWVRTRGSQLLFVDGENDPWSAEPFRLGFGSRDSYRYVVPGGNHGAKIAQLPPSEAAAATATVRRWAGVEAPAARLAPPSLDADPLLETRPRL</sequence>
<evidence type="ECO:0000313" key="6">
    <source>
        <dbReference type="Proteomes" id="UP000250434"/>
    </source>
</evidence>
<keyword evidence="6" id="KW-1185">Reference proteome</keyword>
<dbReference type="GO" id="GO:0006508">
    <property type="term" value="P:proteolysis"/>
    <property type="evidence" value="ECO:0007669"/>
    <property type="project" value="UniProtKB-KW"/>
</dbReference>
<dbReference type="GO" id="GO:0008239">
    <property type="term" value="F:dipeptidyl-peptidase activity"/>
    <property type="evidence" value="ECO:0007669"/>
    <property type="project" value="TreeGrafter"/>
</dbReference>
<dbReference type="PANTHER" id="PTHR11010">
    <property type="entry name" value="PROTEASE S28 PRO-X CARBOXYPEPTIDASE-RELATED"/>
    <property type="match status" value="1"/>
</dbReference>
<dbReference type="Proteomes" id="UP000250434">
    <property type="component" value="Chromosome"/>
</dbReference>
<feature type="signal peptide" evidence="4">
    <location>
        <begin position="1"/>
        <end position="24"/>
    </location>
</feature>
<keyword evidence="3" id="KW-0378">Hydrolase</keyword>
<reference evidence="5 6" key="1">
    <citation type="submission" date="2016-04" db="EMBL/GenBank/DDBJ databases">
        <title>Complete genome sequence and analysis of deep-sea sediment isolate, Amycolatopsis sp. WP1.</title>
        <authorList>
            <person name="Wang H."/>
            <person name="Chen S."/>
            <person name="Wu Q."/>
        </authorList>
    </citation>
    <scope>NUCLEOTIDE SEQUENCE [LARGE SCALE GENOMIC DNA]</scope>
    <source>
        <strain evidence="5 6">WP1</strain>
    </source>
</reference>
<dbReference type="PANTHER" id="PTHR11010:SF38">
    <property type="entry name" value="LYSOSOMAL PRO-X CARBOXYPEPTIDASE"/>
    <property type="match status" value="1"/>
</dbReference>
<dbReference type="InterPro" id="IPR029058">
    <property type="entry name" value="AB_hydrolase_fold"/>
</dbReference>
<proteinExistence type="predicted"/>
<evidence type="ECO:0000313" key="5">
    <source>
        <dbReference type="EMBL" id="AXB48499.1"/>
    </source>
</evidence>
<dbReference type="GO" id="GO:0004177">
    <property type="term" value="F:aminopeptidase activity"/>
    <property type="evidence" value="ECO:0007669"/>
    <property type="project" value="UniProtKB-KW"/>
</dbReference>
<dbReference type="InterPro" id="IPR008761">
    <property type="entry name" value="Peptidase_S37"/>
</dbReference>
<evidence type="ECO:0000256" key="2">
    <source>
        <dbReference type="ARBA" id="ARBA00022729"/>
    </source>
</evidence>
<dbReference type="EMBL" id="CP015163">
    <property type="protein sequence ID" value="AXB48499.1"/>
    <property type="molecule type" value="Genomic_DNA"/>
</dbReference>
<accession>A0A344LKC5</accession>
<gene>
    <name evidence="5" type="ORF">A4R43_14690</name>
</gene>
<name>A0A344LKC5_9PSEU</name>
<dbReference type="Pfam" id="PF05576">
    <property type="entry name" value="Peptidase_S37"/>
    <property type="match status" value="1"/>
</dbReference>
<evidence type="ECO:0000256" key="4">
    <source>
        <dbReference type="SAM" id="SignalP"/>
    </source>
</evidence>
<dbReference type="AlphaFoldDB" id="A0A344LKC5"/>
<organism evidence="5 6">
    <name type="scientific">Amycolatopsis albispora</name>
    <dbReference type="NCBI Taxonomy" id="1804986"/>
    <lineage>
        <taxon>Bacteria</taxon>
        <taxon>Bacillati</taxon>
        <taxon>Actinomycetota</taxon>
        <taxon>Actinomycetes</taxon>
        <taxon>Pseudonocardiales</taxon>
        <taxon>Pseudonocardiaceae</taxon>
        <taxon>Amycolatopsis</taxon>
    </lineage>
</organism>
<keyword evidence="2 4" id="KW-0732">Signal</keyword>
<dbReference type="Gene3D" id="3.40.50.1820">
    <property type="entry name" value="alpha/beta hydrolase"/>
    <property type="match status" value="1"/>
</dbReference>
<dbReference type="RefSeq" id="WP_113697603.1">
    <property type="nucleotide sequence ID" value="NZ_CP015163.1"/>
</dbReference>
<keyword evidence="1" id="KW-0645">Protease</keyword>